<dbReference type="Pfam" id="PF13455">
    <property type="entry name" value="MUG113"/>
    <property type="match status" value="1"/>
</dbReference>
<evidence type="ECO:0008006" key="3">
    <source>
        <dbReference type="Google" id="ProtNLM"/>
    </source>
</evidence>
<evidence type="ECO:0000313" key="2">
    <source>
        <dbReference type="Proteomes" id="UP000217177"/>
    </source>
</evidence>
<name>A0ABN5BEG3_9ACTN</name>
<evidence type="ECO:0000313" key="1">
    <source>
        <dbReference type="EMBL" id="ASY17028.1"/>
    </source>
</evidence>
<organism evidence="1 2">
    <name type="scientific">Candidatus Planktophila versatilis</name>
    <dbReference type="NCBI Taxonomy" id="1884905"/>
    <lineage>
        <taxon>Bacteria</taxon>
        <taxon>Bacillati</taxon>
        <taxon>Actinomycetota</taxon>
        <taxon>Actinomycetes</taxon>
        <taxon>Candidatus Nanopelagicales</taxon>
        <taxon>Candidatus Nanopelagicaceae</taxon>
        <taxon>Candidatus Planktophila</taxon>
    </lineage>
</organism>
<dbReference type="Proteomes" id="UP000217177">
    <property type="component" value="Chromosome"/>
</dbReference>
<proteinExistence type="predicted"/>
<sequence>MATAAGEIYFIGEKDLRTKEITPYFKVGIVRENPENADRDSTQRLLEHQTGNPRELYIESVVKTDLVELVETLLHKKFAPLGVRGEWMKLTDAELEQVKVEANALAAEAKGIISDLQKAEKLAKEKSDEVTIPATDELIALNEIYLESNAKLKASDEMFDVIKEVLSDALEDEDEEEEVEAFVKVQEKKGKSVFDETAFKEKYEAIYKKYIITKSTIKGTASYSGSRTFKKEFAEFDPGFAKIVESFDPLVEKIAAGKEKKEALHALSLDLRRASAEAEWSKMKAESKIKVACGTHAGIEGVFKWVRTEKIIESLDRKALKEAHPDLVEEFTAAGEAIKAVIVDPKKGY</sequence>
<protein>
    <recommendedName>
        <fullName evidence="3">GIY-YIG nuclease family protein</fullName>
    </recommendedName>
</protein>
<reference evidence="1 2" key="1">
    <citation type="submission" date="2016-07" db="EMBL/GenBank/DDBJ databases">
        <title>High microdiversification within the ubiquitous acI lineage of Actinobacteria.</title>
        <authorList>
            <person name="Neuenschwander S.M."/>
            <person name="Salcher M."/>
            <person name="Ghai R."/>
            <person name="Pernthaler J."/>
        </authorList>
    </citation>
    <scope>NUCLEOTIDE SEQUENCE [LARGE SCALE GENOMIC DNA]</scope>
    <source>
        <strain evidence="1">MMS-IA-79</strain>
    </source>
</reference>
<dbReference type="EMBL" id="CP016774">
    <property type="protein sequence ID" value="ASY17028.1"/>
    <property type="molecule type" value="Genomic_DNA"/>
</dbReference>
<accession>A0ABN5BEG3</accession>
<gene>
    <name evidence="1" type="ORF">A1sIA79_02065</name>
</gene>
<dbReference type="RefSeq" id="WP_095674585.1">
    <property type="nucleotide sequence ID" value="NZ_CP016774.1"/>
</dbReference>
<keyword evidence="2" id="KW-1185">Reference proteome</keyword>